<dbReference type="InterPro" id="IPR038765">
    <property type="entry name" value="Papain-like_cys_pep_sf"/>
</dbReference>
<keyword evidence="2" id="KW-0645">Protease</keyword>
<dbReference type="EMBL" id="MDEO01000036">
    <property type="protein sequence ID" value="OCX12711.1"/>
    <property type="molecule type" value="Genomic_DNA"/>
</dbReference>
<keyword evidence="7" id="KW-1185">Reference proteome</keyword>
<accession>A0A1C2DD56</accession>
<proteinExistence type="inferred from homology"/>
<dbReference type="OrthoDB" id="6058745at2"/>
<evidence type="ECO:0000256" key="3">
    <source>
        <dbReference type="ARBA" id="ARBA00022801"/>
    </source>
</evidence>
<keyword evidence="4" id="KW-0788">Thiol protease</keyword>
<dbReference type="SUPFAM" id="SSF54001">
    <property type="entry name" value="Cysteine proteinases"/>
    <property type="match status" value="1"/>
</dbReference>
<evidence type="ECO:0000313" key="7">
    <source>
        <dbReference type="Proteomes" id="UP000094412"/>
    </source>
</evidence>
<dbReference type="InterPro" id="IPR000064">
    <property type="entry name" value="NLP_P60_dom"/>
</dbReference>
<evidence type="ECO:0000256" key="2">
    <source>
        <dbReference type="ARBA" id="ARBA00022670"/>
    </source>
</evidence>
<evidence type="ECO:0000256" key="1">
    <source>
        <dbReference type="ARBA" id="ARBA00007074"/>
    </source>
</evidence>
<evidence type="ECO:0000256" key="4">
    <source>
        <dbReference type="ARBA" id="ARBA00022807"/>
    </source>
</evidence>
<comment type="caution">
    <text evidence="6">The sequence shown here is derived from an EMBL/GenBank/DDBJ whole genome shotgun (WGS) entry which is preliminary data.</text>
</comment>
<evidence type="ECO:0000313" key="6">
    <source>
        <dbReference type="EMBL" id="OCX12711.1"/>
    </source>
</evidence>
<dbReference type="AlphaFoldDB" id="A0A1C2DD56"/>
<organism evidence="6 7">
    <name type="scientific">Mesorhizobium hungaricum</name>
    <dbReference type="NCBI Taxonomy" id="1566387"/>
    <lineage>
        <taxon>Bacteria</taxon>
        <taxon>Pseudomonadati</taxon>
        <taxon>Pseudomonadota</taxon>
        <taxon>Alphaproteobacteria</taxon>
        <taxon>Hyphomicrobiales</taxon>
        <taxon>Phyllobacteriaceae</taxon>
        <taxon>Mesorhizobium</taxon>
    </lineage>
</organism>
<dbReference type="Gene3D" id="3.90.1720.10">
    <property type="entry name" value="endopeptidase domain like (from Nostoc punctiforme)"/>
    <property type="match status" value="1"/>
</dbReference>
<feature type="domain" description="NlpC/P60" evidence="5">
    <location>
        <begin position="1"/>
        <end position="131"/>
    </location>
</feature>
<name>A0A1C2DD56_9HYPH</name>
<sequence>MNWAAPFVGIPDLSKGRSHAGADCWGLAMLVYREVKGLELPDYAAEYLSDRDHAEIGAIARREKAAARWRLVAEVKEFDLLLFVVARHDSHVGIHVGPGQMLHVVKDDHAKIGRYDAAPWAGRLVGAYRWVG</sequence>
<protein>
    <recommendedName>
        <fullName evidence="5">NlpC/P60 domain-containing protein</fullName>
    </recommendedName>
</protein>
<keyword evidence="3" id="KW-0378">Hydrolase</keyword>
<dbReference type="GO" id="GO:0006508">
    <property type="term" value="P:proteolysis"/>
    <property type="evidence" value="ECO:0007669"/>
    <property type="project" value="UniProtKB-KW"/>
</dbReference>
<dbReference type="PROSITE" id="PS51935">
    <property type="entry name" value="NLPC_P60"/>
    <property type="match status" value="1"/>
</dbReference>
<evidence type="ECO:0000259" key="5">
    <source>
        <dbReference type="PROSITE" id="PS51935"/>
    </source>
</evidence>
<dbReference type="Pfam" id="PF00877">
    <property type="entry name" value="NLPC_P60"/>
    <property type="match status" value="1"/>
</dbReference>
<dbReference type="Proteomes" id="UP000094412">
    <property type="component" value="Unassembled WGS sequence"/>
</dbReference>
<comment type="similarity">
    <text evidence="1">Belongs to the peptidase C40 family.</text>
</comment>
<dbReference type="STRING" id="1566387.QV13_24240"/>
<reference evidence="6 7" key="1">
    <citation type="submission" date="2016-08" db="EMBL/GenBank/DDBJ databases">
        <title>Whole genome sequence of Mesorhizobium sp. strain UASWS1009 isolated from industrial sewage.</title>
        <authorList>
            <person name="Crovadore J."/>
            <person name="Calmin G."/>
            <person name="Chablais R."/>
            <person name="Cochard B."/>
            <person name="Lefort F."/>
        </authorList>
    </citation>
    <scope>NUCLEOTIDE SEQUENCE [LARGE SCALE GENOMIC DNA]</scope>
    <source>
        <strain evidence="6 7">UASWS1009</strain>
    </source>
</reference>
<dbReference type="GO" id="GO:0008234">
    <property type="term" value="F:cysteine-type peptidase activity"/>
    <property type="evidence" value="ECO:0007669"/>
    <property type="project" value="UniProtKB-KW"/>
</dbReference>
<dbReference type="RefSeq" id="WP_024922429.1">
    <property type="nucleotide sequence ID" value="NZ_MDEO01000036.1"/>
</dbReference>
<gene>
    <name evidence="6" type="ORF">QV13_24240</name>
</gene>